<keyword evidence="2" id="KW-1185">Reference proteome</keyword>
<evidence type="ECO:0000313" key="1">
    <source>
        <dbReference type="EMBL" id="CAG5128087.1"/>
    </source>
</evidence>
<dbReference type="OrthoDB" id="6141171at2759"/>
<dbReference type="AlphaFoldDB" id="A0A8S3ZF39"/>
<sequence>CVQEVIKCQQNENMGFSSQIECCDKYTLCYFLCQPEAITAPLCHHKVKRGSWNKRQVVWPSRAQLRDATSDVHQVWPSRAQLREATSDDELNEDNQFFL</sequence>
<protein>
    <submittedName>
        <fullName evidence="1">Uncharacterized protein</fullName>
    </submittedName>
</protein>
<gene>
    <name evidence="1" type="ORF">CUNI_LOCUS13645</name>
</gene>
<name>A0A8S3ZF39_9EUPU</name>
<dbReference type="Proteomes" id="UP000678393">
    <property type="component" value="Unassembled WGS sequence"/>
</dbReference>
<feature type="non-terminal residue" evidence="1">
    <location>
        <position position="99"/>
    </location>
</feature>
<proteinExistence type="predicted"/>
<comment type="caution">
    <text evidence="1">The sequence shown here is derived from an EMBL/GenBank/DDBJ whole genome shotgun (WGS) entry which is preliminary data.</text>
</comment>
<dbReference type="EMBL" id="CAJHNH020002917">
    <property type="protein sequence ID" value="CAG5128087.1"/>
    <property type="molecule type" value="Genomic_DNA"/>
</dbReference>
<organism evidence="1 2">
    <name type="scientific">Candidula unifasciata</name>
    <dbReference type="NCBI Taxonomy" id="100452"/>
    <lineage>
        <taxon>Eukaryota</taxon>
        <taxon>Metazoa</taxon>
        <taxon>Spiralia</taxon>
        <taxon>Lophotrochozoa</taxon>
        <taxon>Mollusca</taxon>
        <taxon>Gastropoda</taxon>
        <taxon>Heterobranchia</taxon>
        <taxon>Euthyneura</taxon>
        <taxon>Panpulmonata</taxon>
        <taxon>Eupulmonata</taxon>
        <taxon>Stylommatophora</taxon>
        <taxon>Helicina</taxon>
        <taxon>Helicoidea</taxon>
        <taxon>Geomitridae</taxon>
        <taxon>Candidula</taxon>
    </lineage>
</organism>
<evidence type="ECO:0000313" key="2">
    <source>
        <dbReference type="Proteomes" id="UP000678393"/>
    </source>
</evidence>
<reference evidence="1" key="1">
    <citation type="submission" date="2021-04" db="EMBL/GenBank/DDBJ databases">
        <authorList>
            <consortium name="Molecular Ecology Group"/>
        </authorList>
    </citation>
    <scope>NUCLEOTIDE SEQUENCE</scope>
</reference>
<accession>A0A8S3ZF39</accession>